<dbReference type="Proteomes" id="UP000634136">
    <property type="component" value="Unassembled WGS sequence"/>
</dbReference>
<sequence>MGYTRSSKQIQRLAFPKVLSNDSSSSGEVQELEFSHVPGVLLPMWTLIAPYCRPNAKGCFEKAKVPNQFSQRLASPSVRTSLACIGSGWLLSIVLVPLNLSFRPSDSQMPSQVQVYFVNEKCKEKRKCT</sequence>
<proteinExistence type="predicted"/>
<name>A0A834TYI5_9FABA</name>
<comment type="caution">
    <text evidence="1">The sequence shown here is derived from an EMBL/GenBank/DDBJ whole genome shotgun (WGS) entry which is preliminary data.</text>
</comment>
<evidence type="ECO:0000313" key="1">
    <source>
        <dbReference type="EMBL" id="KAF7826304.1"/>
    </source>
</evidence>
<gene>
    <name evidence="1" type="ORF">G2W53_017468</name>
</gene>
<organism evidence="1 2">
    <name type="scientific">Senna tora</name>
    <dbReference type="NCBI Taxonomy" id="362788"/>
    <lineage>
        <taxon>Eukaryota</taxon>
        <taxon>Viridiplantae</taxon>
        <taxon>Streptophyta</taxon>
        <taxon>Embryophyta</taxon>
        <taxon>Tracheophyta</taxon>
        <taxon>Spermatophyta</taxon>
        <taxon>Magnoliopsida</taxon>
        <taxon>eudicotyledons</taxon>
        <taxon>Gunneridae</taxon>
        <taxon>Pentapetalae</taxon>
        <taxon>rosids</taxon>
        <taxon>fabids</taxon>
        <taxon>Fabales</taxon>
        <taxon>Fabaceae</taxon>
        <taxon>Caesalpinioideae</taxon>
        <taxon>Cassia clade</taxon>
        <taxon>Senna</taxon>
    </lineage>
</organism>
<reference evidence="1" key="1">
    <citation type="submission" date="2020-09" db="EMBL/GenBank/DDBJ databases">
        <title>Genome-Enabled Discovery of Anthraquinone Biosynthesis in Senna tora.</title>
        <authorList>
            <person name="Kang S.-H."/>
            <person name="Pandey R.P."/>
            <person name="Lee C.-M."/>
            <person name="Sim J.-S."/>
            <person name="Jeong J.-T."/>
            <person name="Choi B.-S."/>
            <person name="Jung M."/>
            <person name="Ginzburg D."/>
            <person name="Zhao K."/>
            <person name="Won S.Y."/>
            <person name="Oh T.-J."/>
            <person name="Yu Y."/>
            <person name="Kim N.-H."/>
            <person name="Lee O.R."/>
            <person name="Lee T.-H."/>
            <person name="Bashyal P."/>
            <person name="Kim T.-S."/>
            <person name="Lee W.-H."/>
            <person name="Kawkins C."/>
            <person name="Kim C.-K."/>
            <person name="Kim J.S."/>
            <person name="Ahn B.O."/>
            <person name="Rhee S.Y."/>
            <person name="Sohng J.K."/>
        </authorList>
    </citation>
    <scope>NUCLEOTIDE SEQUENCE</scope>
    <source>
        <tissue evidence="1">Leaf</tissue>
    </source>
</reference>
<evidence type="ECO:0000313" key="2">
    <source>
        <dbReference type="Proteomes" id="UP000634136"/>
    </source>
</evidence>
<accession>A0A834TYI5</accession>
<dbReference type="EMBL" id="JAAIUW010000006">
    <property type="protein sequence ID" value="KAF7826304.1"/>
    <property type="molecule type" value="Genomic_DNA"/>
</dbReference>
<keyword evidence="2" id="KW-1185">Reference proteome</keyword>
<protein>
    <submittedName>
        <fullName evidence="1">Uncharacterized protein</fullName>
    </submittedName>
</protein>
<dbReference type="AlphaFoldDB" id="A0A834TYI5"/>